<evidence type="ECO:0000256" key="1">
    <source>
        <dbReference type="ARBA" id="ARBA00004370"/>
    </source>
</evidence>
<keyword evidence="8" id="KW-1185">Reference proteome</keyword>
<keyword evidence="2" id="KW-0813">Transport</keyword>
<name>A0A916VMG6_9RHOB</name>
<keyword evidence="3" id="KW-0679">Respiratory chain</keyword>
<gene>
    <name evidence="7" type="ORF">GCM10011498_02380</name>
</gene>
<dbReference type="InterPro" id="IPR006885">
    <property type="entry name" value="NADH_UbQ_FeS_4_mit-like"/>
</dbReference>
<dbReference type="AlphaFoldDB" id="A0A916VMG6"/>
<dbReference type="Proteomes" id="UP000628017">
    <property type="component" value="Unassembled WGS sequence"/>
</dbReference>
<organism evidence="7 8">
    <name type="scientific">Neptunicoccus cionae</name>
    <dbReference type="NCBI Taxonomy" id="2035344"/>
    <lineage>
        <taxon>Bacteria</taxon>
        <taxon>Pseudomonadati</taxon>
        <taxon>Pseudomonadota</taxon>
        <taxon>Alphaproteobacteria</taxon>
        <taxon>Rhodobacterales</taxon>
        <taxon>Paracoccaceae</taxon>
        <taxon>Neptunicoccus</taxon>
    </lineage>
</organism>
<keyword evidence="5" id="KW-0249">Electron transport</keyword>
<proteinExistence type="predicted"/>
<dbReference type="PANTHER" id="PTHR12219">
    <property type="entry name" value="NADH-UBIQUINONE OXIDOREDUCTASE"/>
    <property type="match status" value="1"/>
</dbReference>
<evidence type="ECO:0000256" key="2">
    <source>
        <dbReference type="ARBA" id="ARBA00022448"/>
    </source>
</evidence>
<evidence type="ECO:0000256" key="4">
    <source>
        <dbReference type="ARBA" id="ARBA00022946"/>
    </source>
</evidence>
<evidence type="ECO:0000256" key="6">
    <source>
        <dbReference type="ARBA" id="ARBA00023136"/>
    </source>
</evidence>
<comment type="subcellular location">
    <subcellularLocation>
        <location evidence="1">Membrane</location>
    </subcellularLocation>
</comment>
<dbReference type="GO" id="GO:0016020">
    <property type="term" value="C:membrane"/>
    <property type="evidence" value="ECO:0007669"/>
    <property type="project" value="UniProtKB-SubCell"/>
</dbReference>
<dbReference type="RefSeq" id="WP_188670136.1">
    <property type="nucleotide sequence ID" value="NZ_BMKA01000001.1"/>
</dbReference>
<dbReference type="PANTHER" id="PTHR12219:SF8">
    <property type="entry name" value="NADH DEHYDROGENASE [UBIQUINONE] IRON-SULFUR PROTEIN 4, MITOCHONDRIAL"/>
    <property type="match status" value="1"/>
</dbReference>
<dbReference type="Gene3D" id="3.30.160.190">
    <property type="entry name" value="atu1810 like domain"/>
    <property type="match status" value="1"/>
</dbReference>
<reference evidence="7" key="1">
    <citation type="journal article" date="2014" name="Int. J. Syst. Evol. Microbiol.">
        <title>Complete genome sequence of Corynebacterium casei LMG S-19264T (=DSM 44701T), isolated from a smear-ripened cheese.</title>
        <authorList>
            <consortium name="US DOE Joint Genome Institute (JGI-PGF)"/>
            <person name="Walter F."/>
            <person name="Albersmeier A."/>
            <person name="Kalinowski J."/>
            <person name="Ruckert C."/>
        </authorList>
    </citation>
    <scope>NUCLEOTIDE SEQUENCE</scope>
    <source>
        <strain evidence="7">CGMCC 1.15880</strain>
    </source>
</reference>
<comment type="caution">
    <text evidence="7">The sequence shown here is derived from an EMBL/GenBank/DDBJ whole genome shotgun (WGS) entry which is preliminary data.</text>
</comment>
<dbReference type="InterPro" id="IPR038532">
    <property type="entry name" value="NDUFS4-like_sf"/>
</dbReference>
<evidence type="ECO:0000256" key="3">
    <source>
        <dbReference type="ARBA" id="ARBA00022660"/>
    </source>
</evidence>
<evidence type="ECO:0000313" key="7">
    <source>
        <dbReference type="EMBL" id="GGA06219.1"/>
    </source>
</evidence>
<dbReference type="Pfam" id="PF04800">
    <property type="entry name" value="NDUS4"/>
    <property type="match status" value="1"/>
</dbReference>
<sequence>MLARIYQPARNAMTSGQAKTKNWVLEFSPQEPRQIDPLMGWTSSGDMNSQIRLMFDSKEAAVDYASSNGIPFTIVDPKNRKQNVRSGGYGDNFATNRRVVWTH</sequence>
<dbReference type="EMBL" id="BMKA01000001">
    <property type="protein sequence ID" value="GGA06219.1"/>
    <property type="molecule type" value="Genomic_DNA"/>
</dbReference>
<accession>A0A916VMG6</accession>
<reference evidence="7" key="2">
    <citation type="submission" date="2020-09" db="EMBL/GenBank/DDBJ databases">
        <authorList>
            <person name="Sun Q."/>
            <person name="Zhou Y."/>
        </authorList>
    </citation>
    <scope>NUCLEOTIDE SEQUENCE</scope>
    <source>
        <strain evidence="7">CGMCC 1.15880</strain>
    </source>
</reference>
<protein>
    <submittedName>
        <fullName evidence="7">ETC complex I subunit region</fullName>
    </submittedName>
</protein>
<keyword evidence="6" id="KW-0472">Membrane</keyword>
<keyword evidence="4" id="KW-0809">Transit peptide</keyword>
<evidence type="ECO:0000256" key="5">
    <source>
        <dbReference type="ARBA" id="ARBA00022982"/>
    </source>
</evidence>
<dbReference type="GO" id="GO:0022900">
    <property type="term" value="P:electron transport chain"/>
    <property type="evidence" value="ECO:0007669"/>
    <property type="project" value="InterPro"/>
</dbReference>
<evidence type="ECO:0000313" key="8">
    <source>
        <dbReference type="Proteomes" id="UP000628017"/>
    </source>
</evidence>